<dbReference type="EC" id="3.5.1.2" evidence="10"/>
<comment type="subcellular location">
    <subcellularLocation>
        <location evidence="10">Cytoplasm</location>
    </subcellularLocation>
</comment>
<evidence type="ECO:0000256" key="5">
    <source>
        <dbReference type="ARBA" id="ARBA00022962"/>
    </source>
</evidence>
<protein>
    <recommendedName>
        <fullName evidence="10">Imidazole glycerol phosphate synthase subunit HisH</fullName>
        <ecNumber evidence="10">4.3.2.10</ecNumber>
    </recommendedName>
    <alternativeName>
        <fullName evidence="10">IGP synthase glutaminase subunit</fullName>
        <ecNumber evidence="10">3.5.1.2</ecNumber>
    </alternativeName>
    <alternativeName>
        <fullName evidence="10">IGP synthase subunit HisH</fullName>
    </alternativeName>
    <alternativeName>
        <fullName evidence="10">ImGP synthase subunit HisH</fullName>
        <shortName evidence="10">IGPS subunit HisH</shortName>
    </alternativeName>
</protein>
<evidence type="ECO:0000256" key="7">
    <source>
        <dbReference type="ARBA" id="ARBA00023239"/>
    </source>
</evidence>
<feature type="active site" evidence="10">
    <location>
        <position position="190"/>
    </location>
</feature>
<evidence type="ECO:0000313" key="12">
    <source>
        <dbReference type="EMBL" id="MFD0727623.1"/>
    </source>
</evidence>
<dbReference type="RefSeq" id="WP_386826455.1">
    <property type="nucleotide sequence ID" value="NZ_JBHTIF010000006.1"/>
</dbReference>
<gene>
    <name evidence="10 12" type="primary">hisH</name>
    <name evidence="12" type="ORF">ACFQ0E_18680</name>
</gene>
<dbReference type="InterPro" id="IPR017926">
    <property type="entry name" value="GATASE"/>
</dbReference>
<dbReference type="Proteomes" id="UP001597110">
    <property type="component" value="Unassembled WGS sequence"/>
</dbReference>
<dbReference type="PIRSF" id="PIRSF000495">
    <property type="entry name" value="Amidotransf_hisH"/>
    <property type="match status" value="1"/>
</dbReference>
<evidence type="ECO:0000256" key="4">
    <source>
        <dbReference type="ARBA" id="ARBA00022801"/>
    </source>
</evidence>
<keyword evidence="7 10" id="KW-0456">Lyase</keyword>
<comment type="pathway">
    <text evidence="1 10">Amino-acid biosynthesis; L-histidine biosynthesis; L-histidine from 5-phospho-alpha-D-ribose 1-diphosphate: step 5/9.</text>
</comment>
<keyword evidence="6 10" id="KW-0368">Histidine biosynthesis</keyword>
<keyword evidence="3 10" id="KW-0028">Amino-acid biosynthesis</keyword>
<dbReference type="SUPFAM" id="SSF52317">
    <property type="entry name" value="Class I glutamine amidotransferase-like"/>
    <property type="match status" value="1"/>
</dbReference>
<evidence type="ECO:0000256" key="3">
    <source>
        <dbReference type="ARBA" id="ARBA00022605"/>
    </source>
</evidence>
<dbReference type="EMBL" id="JBHTIF010000006">
    <property type="protein sequence ID" value="MFD0727623.1"/>
    <property type="molecule type" value="Genomic_DNA"/>
</dbReference>
<evidence type="ECO:0000256" key="6">
    <source>
        <dbReference type="ARBA" id="ARBA00023102"/>
    </source>
</evidence>
<dbReference type="InterPro" id="IPR029062">
    <property type="entry name" value="Class_I_gatase-like"/>
</dbReference>
<comment type="catalytic activity">
    <reaction evidence="9 10">
        <text>L-glutamine + H2O = L-glutamate + NH4(+)</text>
        <dbReference type="Rhea" id="RHEA:15889"/>
        <dbReference type="ChEBI" id="CHEBI:15377"/>
        <dbReference type="ChEBI" id="CHEBI:28938"/>
        <dbReference type="ChEBI" id="CHEBI:29985"/>
        <dbReference type="ChEBI" id="CHEBI:58359"/>
        <dbReference type="EC" id="3.5.1.2"/>
    </reaction>
</comment>
<feature type="domain" description="Glutamine amidotransferase" evidence="11">
    <location>
        <begin position="13"/>
        <end position="206"/>
    </location>
</feature>
<accession>A0ABW2YHH2</accession>
<organism evidence="12 13">
    <name type="scientific">Lysobacter brunescens</name>
    <dbReference type="NCBI Taxonomy" id="262323"/>
    <lineage>
        <taxon>Bacteria</taxon>
        <taxon>Pseudomonadati</taxon>
        <taxon>Pseudomonadota</taxon>
        <taxon>Gammaproteobacteria</taxon>
        <taxon>Lysobacterales</taxon>
        <taxon>Lysobacteraceae</taxon>
        <taxon>Lysobacter</taxon>
    </lineage>
</organism>
<dbReference type="PROSITE" id="PS51273">
    <property type="entry name" value="GATASE_TYPE_1"/>
    <property type="match status" value="1"/>
</dbReference>
<dbReference type="PANTHER" id="PTHR42701:SF1">
    <property type="entry name" value="IMIDAZOLE GLYCEROL PHOSPHATE SYNTHASE SUBUNIT HISH"/>
    <property type="match status" value="1"/>
</dbReference>
<comment type="catalytic activity">
    <reaction evidence="8 10">
        <text>5-[(5-phospho-1-deoxy-D-ribulos-1-ylimino)methylamino]-1-(5-phospho-beta-D-ribosyl)imidazole-4-carboxamide + L-glutamine = D-erythro-1-(imidazol-4-yl)glycerol 3-phosphate + 5-amino-1-(5-phospho-beta-D-ribosyl)imidazole-4-carboxamide + L-glutamate + H(+)</text>
        <dbReference type="Rhea" id="RHEA:24793"/>
        <dbReference type="ChEBI" id="CHEBI:15378"/>
        <dbReference type="ChEBI" id="CHEBI:29985"/>
        <dbReference type="ChEBI" id="CHEBI:58278"/>
        <dbReference type="ChEBI" id="CHEBI:58359"/>
        <dbReference type="ChEBI" id="CHEBI:58475"/>
        <dbReference type="ChEBI" id="CHEBI:58525"/>
        <dbReference type="EC" id="4.3.2.10"/>
    </reaction>
</comment>
<evidence type="ECO:0000313" key="13">
    <source>
        <dbReference type="Proteomes" id="UP001597110"/>
    </source>
</evidence>
<keyword evidence="10" id="KW-0963">Cytoplasm</keyword>
<proteinExistence type="inferred from homology"/>
<dbReference type="Pfam" id="PF00117">
    <property type="entry name" value="GATase"/>
    <property type="match status" value="1"/>
</dbReference>
<comment type="caution">
    <text evidence="12">The sequence shown here is derived from an EMBL/GenBank/DDBJ whole genome shotgun (WGS) entry which is preliminary data.</text>
</comment>
<keyword evidence="4 10" id="KW-0378">Hydrolase</keyword>
<sequence>MTAALRLDDDLALIDAGGANLGSVRYALARLGVQPRLVRDADELGMPTRVILPGVGAAGAAMRLLRARGLDTALRASEAPLLGICLGMQLLFESSEEGEVDCLGLIPGRVMRMAGGPGLRVPHMGWNRLTFRVRADDVSPLLDGIDDGAHAYFVHGYAVPVLDCTIAACTHGQPFSAVVAQGRRYGMQFHPERSSQVGLRLLENFLKVPA</sequence>
<evidence type="ECO:0000259" key="11">
    <source>
        <dbReference type="Pfam" id="PF00117"/>
    </source>
</evidence>
<evidence type="ECO:0000256" key="10">
    <source>
        <dbReference type="HAMAP-Rule" id="MF_00278"/>
    </source>
</evidence>
<evidence type="ECO:0000256" key="2">
    <source>
        <dbReference type="ARBA" id="ARBA00011152"/>
    </source>
</evidence>
<evidence type="ECO:0000256" key="9">
    <source>
        <dbReference type="ARBA" id="ARBA00049534"/>
    </source>
</evidence>
<comment type="subunit">
    <text evidence="2 10">Heterodimer of HisH and HisF.</text>
</comment>
<dbReference type="Gene3D" id="3.40.50.880">
    <property type="match status" value="1"/>
</dbReference>
<dbReference type="EC" id="4.3.2.10" evidence="10"/>
<dbReference type="CDD" id="cd01748">
    <property type="entry name" value="GATase1_IGP_Synthase"/>
    <property type="match status" value="1"/>
</dbReference>
<evidence type="ECO:0000256" key="8">
    <source>
        <dbReference type="ARBA" id="ARBA00047838"/>
    </source>
</evidence>
<keyword evidence="13" id="KW-1185">Reference proteome</keyword>
<dbReference type="HAMAP" id="MF_00278">
    <property type="entry name" value="HisH"/>
    <property type="match status" value="1"/>
</dbReference>
<dbReference type="PANTHER" id="PTHR42701">
    <property type="entry name" value="IMIDAZOLE GLYCEROL PHOSPHATE SYNTHASE SUBUNIT HISH"/>
    <property type="match status" value="1"/>
</dbReference>
<reference evidence="13" key="1">
    <citation type="journal article" date="2019" name="Int. J. Syst. Evol. Microbiol.">
        <title>The Global Catalogue of Microorganisms (GCM) 10K type strain sequencing project: providing services to taxonomists for standard genome sequencing and annotation.</title>
        <authorList>
            <consortium name="The Broad Institute Genomics Platform"/>
            <consortium name="The Broad Institute Genome Sequencing Center for Infectious Disease"/>
            <person name="Wu L."/>
            <person name="Ma J."/>
        </authorList>
    </citation>
    <scope>NUCLEOTIDE SEQUENCE [LARGE SCALE GENOMIC DNA]</scope>
    <source>
        <strain evidence="13">CCUG 55585</strain>
    </source>
</reference>
<dbReference type="InterPro" id="IPR010139">
    <property type="entry name" value="Imidazole-glycPsynth_HisH"/>
</dbReference>
<dbReference type="GO" id="GO:0016829">
    <property type="term" value="F:lyase activity"/>
    <property type="evidence" value="ECO:0007669"/>
    <property type="project" value="UniProtKB-KW"/>
</dbReference>
<feature type="active site" evidence="10">
    <location>
        <position position="192"/>
    </location>
</feature>
<name>A0ABW2YHH2_9GAMM</name>
<dbReference type="NCBIfam" id="TIGR01855">
    <property type="entry name" value="IMP_synth_hisH"/>
    <property type="match status" value="1"/>
</dbReference>
<feature type="active site" description="Nucleophile" evidence="10">
    <location>
        <position position="85"/>
    </location>
</feature>
<keyword evidence="5 10" id="KW-0315">Glutamine amidotransferase</keyword>
<evidence type="ECO:0000256" key="1">
    <source>
        <dbReference type="ARBA" id="ARBA00005091"/>
    </source>
</evidence>
<comment type="function">
    <text evidence="10">IGPS catalyzes the conversion of PRFAR and glutamine to IGP, AICAR and glutamate. The HisH subunit catalyzes the hydrolysis of glutamine to glutamate and ammonia as part of the synthesis of IGP and AICAR. The resulting ammonia molecule is channeled to the active site of HisF.</text>
</comment>